<evidence type="ECO:0000256" key="3">
    <source>
        <dbReference type="ARBA" id="ARBA00022989"/>
    </source>
</evidence>
<evidence type="ECO:0000256" key="5">
    <source>
        <dbReference type="ARBA" id="ARBA00038359"/>
    </source>
</evidence>
<dbReference type="EMBL" id="MU842990">
    <property type="protein sequence ID" value="KAK2023700.1"/>
    <property type="molecule type" value="Genomic_DNA"/>
</dbReference>
<sequence length="355" mass="38407">MDAPWTYNTLPGTETSGVQITTIALVFTALSLAMMSMRLYVRVIMLSAAGLDDWVIVGTWVAACGFAIVTTLQTKWGLGLQNIEDMPSQNLYNFGLLQYAGAPFYITSILGFKISLLLSYLRFIPKGPYRLATLITMGMCVAYHTAFLIVQINLCTPIAKQWDPTITNGSCIPGVPFYTAMASLTILFDLVVMFLPFPVLATSKIQKRKKFVLLGLFGLGAFITVIQIIRIQTVHALANYLDSAPLIMWSAVENNLGIIVCCVPTLAPLVKYFNEKSRSGSRSNKYAGPSGYGRSAQSGNVGSSGTDRSESGLHHSSIGKGSDEESADYALGTPGIVKKTEFVVTSDPRVPGQAL</sequence>
<comment type="caution">
    <text evidence="9">The sequence shown here is derived from an EMBL/GenBank/DDBJ whole genome shotgun (WGS) entry which is preliminary data.</text>
</comment>
<dbReference type="PANTHER" id="PTHR33048">
    <property type="entry name" value="PTH11-LIKE INTEGRAL MEMBRANE PROTEIN (AFU_ORTHOLOGUE AFUA_5G11245)"/>
    <property type="match status" value="1"/>
</dbReference>
<dbReference type="Pfam" id="PF20684">
    <property type="entry name" value="Fung_rhodopsin"/>
    <property type="match status" value="1"/>
</dbReference>
<gene>
    <name evidence="9" type="ORF">LX32DRAFT_686332</name>
</gene>
<comment type="similarity">
    <text evidence="5">Belongs to the SAT4 family.</text>
</comment>
<protein>
    <submittedName>
        <fullName evidence="9">Integral membrane protein</fullName>
    </submittedName>
</protein>
<feature type="transmembrane region" description="Helical" evidence="7">
    <location>
        <begin position="20"/>
        <end position="41"/>
    </location>
</feature>
<dbReference type="Proteomes" id="UP001232148">
    <property type="component" value="Unassembled WGS sequence"/>
</dbReference>
<feature type="transmembrane region" description="Helical" evidence="7">
    <location>
        <begin position="53"/>
        <end position="76"/>
    </location>
</feature>
<feature type="region of interest" description="Disordered" evidence="6">
    <location>
        <begin position="279"/>
        <end position="330"/>
    </location>
</feature>
<feature type="transmembrane region" description="Helical" evidence="7">
    <location>
        <begin position="96"/>
        <end position="119"/>
    </location>
</feature>
<feature type="compositionally biased region" description="Polar residues" evidence="6">
    <location>
        <begin position="295"/>
        <end position="306"/>
    </location>
</feature>
<keyword evidence="3 7" id="KW-1133">Transmembrane helix</keyword>
<proteinExistence type="inferred from homology"/>
<evidence type="ECO:0000313" key="9">
    <source>
        <dbReference type="EMBL" id="KAK2023700.1"/>
    </source>
</evidence>
<keyword evidence="10" id="KW-1185">Reference proteome</keyword>
<dbReference type="InterPro" id="IPR052337">
    <property type="entry name" value="SAT4-like"/>
</dbReference>
<dbReference type="AlphaFoldDB" id="A0AAD9LZ80"/>
<feature type="transmembrane region" description="Helical" evidence="7">
    <location>
        <begin position="251"/>
        <end position="273"/>
    </location>
</feature>
<feature type="transmembrane region" description="Helical" evidence="7">
    <location>
        <begin position="211"/>
        <end position="231"/>
    </location>
</feature>
<keyword evidence="2 7" id="KW-0812">Transmembrane</keyword>
<organism evidence="9 10">
    <name type="scientific">Colletotrichum zoysiae</name>
    <dbReference type="NCBI Taxonomy" id="1216348"/>
    <lineage>
        <taxon>Eukaryota</taxon>
        <taxon>Fungi</taxon>
        <taxon>Dikarya</taxon>
        <taxon>Ascomycota</taxon>
        <taxon>Pezizomycotina</taxon>
        <taxon>Sordariomycetes</taxon>
        <taxon>Hypocreomycetidae</taxon>
        <taxon>Glomerellales</taxon>
        <taxon>Glomerellaceae</taxon>
        <taxon>Colletotrichum</taxon>
        <taxon>Colletotrichum graminicola species complex</taxon>
    </lineage>
</organism>
<evidence type="ECO:0000313" key="10">
    <source>
        <dbReference type="Proteomes" id="UP001232148"/>
    </source>
</evidence>
<feature type="transmembrane region" description="Helical" evidence="7">
    <location>
        <begin position="131"/>
        <end position="154"/>
    </location>
</feature>
<dbReference type="GO" id="GO:0016020">
    <property type="term" value="C:membrane"/>
    <property type="evidence" value="ECO:0007669"/>
    <property type="project" value="UniProtKB-SubCell"/>
</dbReference>
<dbReference type="PANTHER" id="PTHR33048:SF64">
    <property type="entry name" value="INTEGRAL MEMBRANE PROTEIN"/>
    <property type="match status" value="1"/>
</dbReference>
<evidence type="ECO:0000256" key="1">
    <source>
        <dbReference type="ARBA" id="ARBA00004141"/>
    </source>
</evidence>
<evidence type="ECO:0000256" key="2">
    <source>
        <dbReference type="ARBA" id="ARBA00022692"/>
    </source>
</evidence>
<evidence type="ECO:0000259" key="8">
    <source>
        <dbReference type="Pfam" id="PF20684"/>
    </source>
</evidence>
<evidence type="ECO:0000256" key="6">
    <source>
        <dbReference type="SAM" id="MobiDB-lite"/>
    </source>
</evidence>
<keyword evidence="4 7" id="KW-0472">Membrane</keyword>
<feature type="transmembrane region" description="Helical" evidence="7">
    <location>
        <begin position="174"/>
        <end position="199"/>
    </location>
</feature>
<name>A0AAD9LZ80_9PEZI</name>
<evidence type="ECO:0000256" key="4">
    <source>
        <dbReference type="ARBA" id="ARBA00023136"/>
    </source>
</evidence>
<reference evidence="9" key="1">
    <citation type="submission" date="2021-06" db="EMBL/GenBank/DDBJ databases">
        <title>Comparative genomics, transcriptomics and evolutionary studies reveal genomic signatures of adaptation to plant cell wall in hemibiotrophic fungi.</title>
        <authorList>
            <consortium name="DOE Joint Genome Institute"/>
            <person name="Baroncelli R."/>
            <person name="Diaz J.F."/>
            <person name="Benocci T."/>
            <person name="Peng M."/>
            <person name="Battaglia E."/>
            <person name="Haridas S."/>
            <person name="Andreopoulos W."/>
            <person name="Labutti K."/>
            <person name="Pangilinan J."/>
            <person name="Floch G.L."/>
            <person name="Makela M.R."/>
            <person name="Henrissat B."/>
            <person name="Grigoriev I.V."/>
            <person name="Crouch J.A."/>
            <person name="De Vries R.P."/>
            <person name="Sukno S.A."/>
            <person name="Thon M.R."/>
        </authorList>
    </citation>
    <scope>NUCLEOTIDE SEQUENCE</scope>
    <source>
        <strain evidence="9">MAFF235873</strain>
    </source>
</reference>
<dbReference type="InterPro" id="IPR049326">
    <property type="entry name" value="Rhodopsin_dom_fungi"/>
</dbReference>
<accession>A0AAD9LZ80</accession>
<feature type="domain" description="Rhodopsin" evidence="8">
    <location>
        <begin position="37"/>
        <end position="271"/>
    </location>
</feature>
<evidence type="ECO:0000256" key="7">
    <source>
        <dbReference type="SAM" id="Phobius"/>
    </source>
</evidence>
<comment type="subcellular location">
    <subcellularLocation>
        <location evidence="1">Membrane</location>
        <topology evidence="1">Multi-pass membrane protein</topology>
    </subcellularLocation>
</comment>